<name>A0ABQ5ANK3_9ASTR</name>
<comment type="caution">
    <text evidence="1">The sequence shown here is derived from an EMBL/GenBank/DDBJ whole genome shotgun (WGS) entry which is preliminary data.</text>
</comment>
<dbReference type="Proteomes" id="UP001151760">
    <property type="component" value="Unassembled WGS sequence"/>
</dbReference>
<proteinExistence type="predicted"/>
<evidence type="ECO:0000313" key="1">
    <source>
        <dbReference type="EMBL" id="GJT03938.1"/>
    </source>
</evidence>
<reference evidence="1" key="1">
    <citation type="journal article" date="2022" name="Int. J. Mol. Sci.">
        <title>Draft Genome of Tanacetum Coccineum: Genomic Comparison of Closely Related Tanacetum-Family Plants.</title>
        <authorList>
            <person name="Yamashiro T."/>
            <person name="Shiraishi A."/>
            <person name="Nakayama K."/>
            <person name="Satake H."/>
        </authorList>
    </citation>
    <scope>NUCLEOTIDE SEQUENCE</scope>
</reference>
<dbReference type="PANTHER" id="PTHR11439:SF515">
    <property type="entry name" value="GAG-POL POLYPROTEIN"/>
    <property type="match status" value="1"/>
</dbReference>
<organism evidence="1 2">
    <name type="scientific">Tanacetum coccineum</name>
    <dbReference type="NCBI Taxonomy" id="301880"/>
    <lineage>
        <taxon>Eukaryota</taxon>
        <taxon>Viridiplantae</taxon>
        <taxon>Streptophyta</taxon>
        <taxon>Embryophyta</taxon>
        <taxon>Tracheophyta</taxon>
        <taxon>Spermatophyta</taxon>
        <taxon>Magnoliopsida</taxon>
        <taxon>eudicotyledons</taxon>
        <taxon>Gunneridae</taxon>
        <taxon>Pentapetalae</taxon>
        <taxon>asterids</taxon>
        <taxon>campanulids</taxon>
        <taxon>Asterales</taxon>
        <taxon>Asteraceae</taxon>
        <taxon>Asteroideae</taxon>
        <taxon>Anthemideae</taxon>
        <taxon>Anthemidinae</taxon>
        <taxon>Tanacetum</taxon>
    </lineage>
</organism>
<gene>
    <name evidence="1" type="ORF">Tco_0838400</name>
</gene>
<evidence type="ECO:0008006" key="3">
    <source>
        <dbReference type="Google" id="ProtNLM"/>
    </source>
</evidence>
<protein>
    <recommendedName>
        <fullName evidence="3">Zinc finger, CCHC-type</fullName>
    </recommendedName>
</protein>
<reference evidence="1" key="2">
    <citation type="submission" date="2022-01" db="EMBL/GenBank/DDBJ databases">
        <authorList>
            <person name="Yamashiro T."/>
            <person name="Shiraishi A."/>
            <person name="Satake H."/>
            <person name="Nakayama K."/>
        </authorList>
    </citation>
    <scope>NUCLEOTIDE SEQUENCE</scope>
</reference>
<dbReference type="PANTHER" id="PTHR11439">
    <property type="entry name" value="GAG-POL-RELATED RETROTRANSPOSON"/>
    <property type="match status" value="1"/>
</dbReference>
<accession>A0ABQ5ANK3</accession>
<dbReference type="CDD" id="cd09272">
    <property type="entry name" value="RNase_HI_RT_Ty1"/>
    <property type="match status" value="1"/>
</dbReference>
<evidence type="ECO:0000313" key="2">
    <source>
        <dbReference type="Proteomes" id="UP001151760"/>
    </source>
</evidence>
<dbReference type="EMBL" id="BQNB010012469">
    <property type="protein sequence ID" value="GJT03938.1"/>
    <property type="molecule type" value="Genomic_DNA"/>
</dbReference>
<sequence length="198" mass="22521">MQDPKDHHLKAIKQVIRYIKGTKEHGIIYKKEGGCRITGYNDSSYGINTDQGKGTTRIVFYFGESPITWCTQKQPTVALSSCESEFMAATGATCQALWLKRLLSEITGWEDERITLKVDNISAIALVRNLIFHGRSKHIDIRYHFIRECVENGHINVEHVSGELQRADILTKALPRLKFVTMRQMLGVQDLGRSNDQD</sequence>
<keyword evidence="2" id="KW-1185">Reference proteome</keyword>